<name>U2PZN3_9ACTN</name>
<dbReference type="OrthoDB" id="9803456at2"/>
<evidence type="ECO:0000256" key="1">
    <source>
        <dbReference type="ARBA" id="ARBA00004533"/>
    </source>
</evidence>
<dbReference type="PANTHER" id="PTHR30606">
    <property type="entry name" value="LIPID A BIOSYNTHESIS LAUROYL ACYLTRANSFERASE"/>
    <property type="match status" value="1"/>
</dbReference>
<keyword evidence="4" id="KW-0808">Transferase</keyword>
<dbReference type="RefSeq" id="WP_021798876.1">
    <property type="nucleotide sequence ID" value="NZ_ACVN02000324.1"/>
</dbReference>
<keyword evidence="5" id="KW-0472">Membrane</keyword>
<evidence type="ECO:0000313" key="7">
    <source>
        <dbReference type="EMBL" id="ERK49541.1"/>
    </source>
</evidence>
<evidence type="ECO:0000256" key="3">
    <source>
        <dbReference type="ARBA" id="ARBA00022519"/>
    </source>
</evidence>
<dbReference type="InterPro" id="IPR004960">
    <property type="entry name" value="LipA_acyltrans"/>
</dbReference>
<evidence type="ECO:0000256" key="5">
    <source>
        <dbReference type="ARBA" id="ARBA00023136"/>
    </source>
</evidence>
<reference evidence="7" key="1">
    <citation type="submission" date="2013-08" db="EMBL/GenBank/DDBJ databases">
        <authorList>
            <person name="Durkin A.S."/>
            <person name="Haft D.R."/>
            <person name="McCorrison J."/>
            <person name="Torralba M."/>
            <person name="Gillis M."/>
            <person name="Haft D.H."/>
            <person name="Methe B."/>
            <person name="Sutton G."/>
            <person name="Nelson K.E."/>
        </authorList>
    </citation>
    <scope>NUCLEOTIDE SEQUENCE [LARGE SCALE GENOMIC DNA]</scope>
    <source>
        <strain evidence="7">F0233</strain>
    </source>
</reference>
<keyword evidence="6 7" id="KW-0012">Acyltransferase</keyword>
<evidence type="ECO:0000313" key="8">
    <source>
        <dbReference type="Proteomes" id="UP000017052"/>
    </source>
</evidence>
<keyword evidence="2" id="KW-1003">Cell membrane</keyword>
<sequence>MSPRRHHRPGALALLRLGAHLPWWLWRPVSVLGTVVLATAPGGFTPVRQWRLNYERVQGRPAGWTTTYRAFIGWMENTMISLQLAGWSEARIRRRIVMEDSDAWARLEAAHAEGGVVAALPHMGSWDLVGAYACLEGLPVTSVAEGLPDGQFEYFRDLRARLGFRIYDVRDRAVFTRLRDDLDEGRVVCLVADRDFSRRGVPVTWHLPAGDARITMPPGPGLLAQQTGRPLFGAVTWFGRAGRLHVLVRGPMDVARGADGLEAGVQELADFFCAQISERTVNWHMMQRFFKGVVA</sequence>
<dbReference type="PANTHER" id="PTHR30606:SF10">
    <property type="entry name" value="PHOSPHATIDYLINOSITOL MANNOSIDE ACYLTRANSFERASE"/>
    <property type="match status" value="1"/>
</dbReference>
<keyword evidence="8" id="KW-1185">Reference proteome</keyword>
<evidence type="ECO:0000256" key="6">
    <source>
        <dbReference type="ARBA" id="ARBA00023315"/>
    </source>
</evidence>
<dbReference type="GeneID" id="95358826"/>
<keyword evidence="3" id="KW-0997">Cell inner membrane</keyword>
<comment type="subcellular location">
    <subcellularLocation>
        <location evidence="1">Cell inner membrane</location>
    </subcellularLocation>
</comment>
<dbReference type="EMBL" id="ACVN02000324">
    <property type="protein sequence ID" value="ERK49541.1"/>
    <property type="molecule type" value="Genomic_DNA"/>
</dbReference>
<dbReference type="Proteomes" id="UP000017052">
    <property type="component" value="Unassembled WGS sequence"/>
</dbReference>
<gene>
    <name evidence="7" type="ORF">HMPREF0682_0986</name>
</gene>
<dbReference type="GO" id="GO:0016746">
    <property type="term" value="F:acyltransferase activity"/>
    <property type="evidence" value="ECO:0007669"/>
    <property type="project" value="UniProtKB-KW"/>
</dbReference>
<dbReference type="Pfam" id="PF03279">
    <property type="entry name" value="Lip_A_acyltrans"/>
    <property type="match status" value="1"/>
</dbReference>
<evidence type="ECO:0000256" key="4">
    <source>
        <dbReference type="ARBA" id="ARBA00022679"/>
    </source>
</evidence>
<dbReference type="CDD" id="cd07984">
    <property type="entry name" value="LPLAT_LABLAT-like"/>
    <property type="match status" value="1"/>
</dbReference>
<accession>U2PZN3</accession>
<dbReference type="GO" id="GO:0009247">
    <property type="term" value="P:glycolipid biosynthetic process"/>
    <property type="evidence" value="ECO:0007669"/>
    <property type="project" value="UniProtKB-ARBA"/>
</dbReference>
<dbReference type="AlphaFoldDB" id="U2PZN3"/>
<proteinExistence type="predicted"/>
<comment type="caution">
    <text evidence="7">The sequence shown here is derived from an EMBL/GenBank/DDBJ whole genome shotgun (WGS) entry which is preliminary data.</text>
</comment>
<evidence type="ECO:0000256" key="2">
    <source>
        <dbReference type="ARBA" id="ARBA00022475"/>
    </source>
</evidence>
<dbReference type="GO" id="GO:0005886">
    <property type="term" value="C:plasma membrane"/>
    <property type="evidence" value="ECO:0007669"/>
    <property type="project" value="UniProtKB-SubCell"/>
</dbReference>
<protein>
    <submittedName>
        <fullName evidence="7">Lipid A biosynthesis (KDO)2-(Lauroyl)-lipid IVA acyltransferase</fullName>
    </submittedName>
</protein>
<organism evidence="7 8">
    <name type="scientific">Propionibacterium acidifaciens F0233</name>
    <dbReference type="NCBI Taxonomy" id="553198"/>
    <lineage>
        <taxon>Bacteria</taxon>
        <taxon>Bacillati</taxon>
        <taxon>Actinomycetota</taxon>
        <taxon>Actinomycetes</taxon>
        <taxon>Propionibacteriales</taxon>
        <taxon>Propionibacteriaceae</taxon>
        <taxon>Propionibacterium</taxon>
    </lineage>
</organism>